<organism evidence="3 4">
    <name type="scientific">Pseudoduganella albidiflava</name>
    <dbReference type="NCBI Taxonomy" id="321983"/>
    <lineage>
        <taxon>Bacteria</taxon>
        <taxon>Pseudomonadati</taxon>
        <taxon>Pseudomonadota</taxon>
        <taxon>Betaproteobacteria</taxon>
        <taxon>Burkholderiales</taxon>
        <taxon>Oxalobacteraceae</taxon>
        <taxon>Telluria group</taxon>
        <taxon>Pseudoduganella</taxon>
    </lineage>
</organism>
<feature type="transmembrane region" description="Helical" evidence="1">
    <location>
        <begin position="36"/>
        <end position="57"/>
    </location>
</feature>
<dbReference type="InterPro" id="IPR029045">
    <property type="entry name" value="ClpP/crotonase-like_dom_sf"/>
</dbReference>
<dbReference type="CDD" id="cd07563">
    <property type="entry name" value="Peptidase_S41_IRBP"/>
    <property type="match status" value="1"/>
</dbReference>
<proteinExistence type="predicted"/>
<dbReference type="SUPFAM" id="SSF52096">
    <property type="entry name" value="ClpP/crotonase"/>
    <property type="match status" value="1"/>
</dbReference>
<accession>A0ABX5RMD0</accession>
<dbReference type="Gene3D" id="3.30.750.44">
    <property type="match status" value="1"/>
</dbReference>
<dbReference type="Pfam" id="PF11918">
    <property type="entry name" value="Peptidase_S41_N"/>
    <property type="match status" value="1"/>
</dbReference>
<dbReference type="EMBL" id="CP036401">
    <property type="protein sequence ID" value="QBH99746.1"/>
    <property type="molecule type" value="Genomic_DNA"/>
</dbReference>
<reference evidence="3 4" key="1">
    <citation type="submission" date="2019-02" db="EMBL/GenBank/DDBJ databases">
        <title>Draft Genome Sequences of Six Type Strains of the Genus Massilia.</title>
        <authorList>
            <person name="Miess H."/>
            <person name="Frediansyhah A."/>
            <person name="Gross H."/>
        </authorList>
    </citation>
    <scope>NUCLEOTIDE SEQUENCE [LARGE SCALE GENOMIC DNA]</scope>
    <source>
        <strain evidence="3 4">DSM 17472</strain>
    </source>
</reference>
<feature type="domain" description="Tail specific protease" evidence="2">
    <location>
        <begin position="161"/>
        <end position="367"/>
    </location>
</feature>
<evidence type="ECO:0000259" key="2">
    <source>
        <dbReference type="SMART" id="SM00245"/>
    </source>
</evidence>
<protein>
    <recommendedName>
        <fullName evidence="2">Tail specific protease domain-containing protein</fullName>
    </recommendedName>
</protein>
<keyword evidence="1" id="KW-0472">Membrane</keyword>
<dbReference type="SMART" id="SM00245">
    <property type="entry name" value="TSPc"/>
    <property type="match status" value="1"/>
</dbReference>
<dbReference type="Gene3D" id="3.90.226.10">
    <property type="entry name" value="2-enoyl-CoA Hydratase, Chain A, domain 1"/>
    <property type="match status" value="1"/>
</dbReference>
<keyword evidence="1" id="KW-1133">Transmembrane helix</keyword>
<dbReference type="PANTHER" id="PTHR11261:SF3">
    <property type="entry name" value="RETINOL-BINDING PROTEIN 3"/>
    <property type="match status" value="1"/>
</dbReference>
<evidence type="ECO:0000313" key="4">
    <source>
        <dbReference type="Proteomes" id="UP000292307"/>
    </source>
</evidence>
<dbReference type="Proteomes" id="UP000292307">
    <property type="component" value="Chromosome"/>
</dbReference>
<evidence type="ECO:0000256" key="1">
    <source>
        <dbReference type="SAM" id="Phobius"/>
    </source>
</evidence>
<keyword evidence="1" id="KW-0812">Transmembrane</keyword>
<name>A0ABX5RMD0_9BURK</name>
<evidence type="ECO:0000313" key="3">
    <source>
        <dbReference type="EMBL" id="QBH99746.1"/>
    </source>
</evidence>
<dbReference type="PANTHER" id="PTHR11261">
    <property type="entry name" value="INTERPHOTORECEPTOR RETINOID-BINDING PROTEIN"/>
    <property type="match status" value="1"/>
</dbReference>
<dbReference type="InterPro" id="IPR005151">
    <property type="entry name" value="Tail-specific_protease"/>
</dbReference>
<sequence>MKQLNGLWTRPPIAHARSIGTTHRYQPGGEKMKKNWIVIPSLLVLSVVGVVVAAGATQPMWRPLWERVNPPPKVVVDRAMRTQALDTLVAKLNENYIFPDKAKQIEAVLRQRQQEGKYDGIAEGEQLARQLTKDIHGVVKDLHMEVVFSPGVVPPDDALGPPPRTRAEWEERAPLPMRLFASLSDLGVEKVDHLGPRVGYLKLSAFHPHFLVDENFASAMDELADTDGLIIDLRENGGGAPDSVALLVSYFVDERTRLNDIWDRKTGVAKQFWTVDKPGGKRYGGKKPVVILAGPGTMSAGEDFTYTMQALKRATVIGERTWGGAHPARPYRLGDHFFAVIPDARSISPITQGNWEGVGVIPDIPAAPDKALAMAEDLLRRRLQGSAPLAAAGH</sequence>
<dbReference type="Pfam" id="PF03572">
    <property type="entry name" value="Peptidase_S41"/>
    <property type="match status" value="1"/>
</dbReference>
<keyword evidence="4" id="KW-1185">Reference proteome</keyword>
<gene>
    <name evidence="3" type="ORF">EYF70_02005</name>
</gene>